<dbReference type="KEGG" id="hbe:BEI_1959"/>
<evidence type="ECO:0000313" key="4">
    <source>
        <dbReference type="EMBL" id="ATJ82946.1"/>
    </source>
</evidence>
<dbReference type="EMBL" id="CP021435">
    <property type="protein sequence ID" value="ATJ82946.1"/>
    <property type="molecule type" value="Genomic_DNA"/>
</dbReference>
<dbReference type="Proteomes" id="UP000219993">
    <property type="component" value="Chromosome"/>
</dbReference>
<reference evidence="4 5" key="1">
    <citation type="journal article" date="2017" name="Sci. Rep.">
        <title>Revealing the Saline Adaptation Strategies of the Halophilic Bacterium Halomonas beimenensis through High-throughput Omics and Transposon Mutagenesis Approaches.</title>
        <authorList>
            <person name="Chen Y.H."/>
            <person name="Lin S.S."/>
            <person name="Shyu Y.T."/>
        </authorList>
    </citation>
    <scope>NUCLEOTIDE SEQUENCE [LARGE SCALE GENOMIC DNA]</scope>
    <source>
        <strain evidence="4 5">NTU-111</strain>
    </source>
</reference>
<dbReference type="PANTHER" id="PTHR33747:SF1">
    <property type="entry name" value="ADENYLATE CYCLASE-ASSOCIATED CAP C-TERMINAL DOMAIN-CONTAINING PROTEIN"/>
    <property type="match status" value="1"/>
</dbReference>
<organism evidence="4 5">
    <name type="scientific">Halomonas beimenensis</name>
    <dbReference type="NCBI Taxonomy" id="475662"/>
    <lineage>
        <taxon>Bacteria</taxon>
        <taxon>Pseudomonadati</taxon>
        <taxon>Pseudomonadota</taxon>
        <taxon>Gammaproteobacteria</taxon>
        <taxon>Oceanospirillales</taxon>
        <taxon>Halomonadaceae</taxon>
        <taxon>Halomonas</taxon>
    </lineage>
</organism>
<dbReference type="HAMAP" id="MF_00612">
    <property type="entry name" value="UPF0225"/>
    <property type="match status" value="1"/>
</dbReference>
<dbReference type="Gene3D" id="3.10.450.50">
    <property type="match status" value="1"/>
</dbReference>
<accession>A0A291P7R3</accession>
<proteinExistence type="inferred from homology"/>
<comment type="similarity">
    <text evidence="1 2">Belongs to the UPF0225 family.</text>
</comment>
<name>A0A291P7R3_9GAMM</name>
<evidence type="ECO:0000256" key="1">
    <source>
        <dbReference type="ARBA" id="ARBA00010839"/>
    </source>
</evidence>
<evidence type="ECO:0000256" key="2">
    <source>
        <dbReference type="HAMAP-Rule" id="MF_00612"/>
    </source>
</evidence>
<sequence>MAMTMLHRNAIDKAGARSGIMGGLMPDPDRCPMATPDACPCGSGLPLAACCGLYHRGAPAPTPEALMRSRYSAFALGLTDYLLESWAAETRPASLPADDGTRWVRLEILDHGESGDEGRVHFRATFREGRRWGVLEERSRFRREAGRWVYVDGEPQVHRLKPGRNAPCPCGSGRKGKACCVTG</sequence>
<protein>
    <recommendedName>
        <fullName evidence="2">UPF0225 protein BEI_1959</fullName>
    </recommendedName>
</protein>
<dbReference type="Pfam" id="PF02810">
    <property type="entry name" value="SEC-C"/>
    <property type="match status" value="2"/>
</dbReference>
<evidence type="ECO:0000259" key="3">
    <source>
        <dbReference type="Pfam" id="PF17775"/>
    </source>
</evidence>
<gene>
    <name evidence="4" type="ORF">BEI_1959</name>
</gene>
<dbReference type="SUPFAM" id="SSF103642">
    <property type="entry name" value="Sec-C motif"/>
    <property type="match status" value="1"/>
</dbReference>
<dbReference type="Pfam" id="PF17775">
    <property type="entry name" value="YchJ_M-like"/>
    <property type="match status" value="1"/>
</dbReference>
<dbReference type="InterPro" id="IPR048469">
    <property type="entry name" value="YchJ-like_M"/>
</dbReference>
<dbReference type="AlphaFoldDB" id="A0A291P7R3"/>
<evidence type="ECO:0000313" key="5">
    <source>
        <dbReference type="Proteomes" id="UP000219993"/>
    </source>
</evidence>
<keyword evidence="5" id="KW-1185">Reference proteome</keyword>
<dbReference type="PANTHER" id="PTHR33747">
    <property type="entry name" value="UPF0225 PROTEIN SCO1677"/>
    <property type="match status" value="1"/>
</dbReference>
<dbReference type="SUPFAM" id="SSF54427">
    <property type="entry name" value="NTF2-like"/>
    <property type="match status" value="1"/>
</dbReference>
<dbReference type="InterPro" id="IPR004027">
    <property type="entry name" value="SEC_C_motif"/>
</dbReference>
<dbReference type="InterPro" id="IPR023006">
    <property type="entry name" value="YchJ-like"/>
</dbReference>
<feature type="domain" description="YchJ-like middle NTF2-like" evidence="3">
    <location>
        <begin position="62"/>
        <end position="153"/>
    </location>
</feature>
<dbReference type="InterPro" id="IPR032710">
    <property type="entry name" value="NTF2-like_dom_sf"/>
</dbReference>